<gene>
    <name evidence="2" type="ORF">CGI_10017558</name>
</gene>
<dbReference type="AlphaFoldDB" id="K1QVW8"/>
<sequence length="509" mass="58263">MSPQWSDLVLTTHIPHSETNVLIFYRLNIKTCKETKGLVMDKHGEALIIAREEEVIRHGNVLFGLVKPRREGKELLLESSAAMVNVLPRKRIYRMGSSDELETFRAELLKRPLVVQPTVLSGSGFQSINCFFSVDRENWTVMINQTHPKILGRLLMGIDAAKRILRRGEPFVLEFVFSDIIRRLYYDVVKGGTSSNYKYTDCEFGDIVIRYPGDFRHQGIKWEMKASHMRFSFDDVTVSEIRIRDINEANRETRDTRIIALPRDELQTILPGWTFDEDIAEEKPYNYENYQICEEQNHAPIPASRDTTREQTGRIRGRSNRHAPAQKYEVTVELHAPPPSSSLTQETSFVTNQQRDSTASSEAIGPNSGNRFMHRHQGSGSGRSESSKADSGYEGEVENGGFEAQKYGRGGNNSKLRKINTPISENRVPYDNHAFNHDNEFEVLPTTDSYRGDEFVSNHRTDRYNDYYSSQKSPKHIVSRDYDVGAHARQFQTIEQLDARSSYSHASVI</sequence>
<name>K1QVW8_MAGGI</name>
<protein>
    <submittedName>
        <fullName evidence="2">Uncharacterized protein</fullName>
    </submittedName>
</protein>
<evidence type="ECO:0000313" key="2">
    <source>
        <dbReference type="EMBL" id="EKC37798.1"/>
    </source>
</evidence>
<organism evidence="2">
    <name type="scientific">Magallana gigas</name>
    <name type="common">Pacific oyster</name>
    <name type="synonym">Crassostrea gigas</name>
    <dbReference type="NCBI Taxonomy" id="29159"/>
    <lineage>
        <taxon>Eukaryota</taxon>
        <taxon>Metazoa</taxon>
        <taxon>Spiralia</taxon>
        <taxon>Lophotrochozoa</taxon>
        <taxon>Mollusca</taxon>
        <taxon>Bivalvia</taxon>
        <taxon>Autobranchia</taxon>
        <taxon>Pteriomorphia</taxon>
        <taxon>Ostreida</taxon>
        <taxon>Ostreoidea</taxon>
        <taxon>Ostreidae</taxon>
        <taxon>Magallana</taxon>
    </lineage>
</organism>
<proteinExistence type="predicted"/>
<reference evidence="2" key="1">
    <citation type="journal article" date="2012" name="Nature">
        <title>The oyster genome reveals stress adaptation and complexity of shell formation.</title>
        <authorList>
            <person name="Zhang G."/>
            <person name="Fang X."/>
            <person name="Guo X."/>
            <person name="Li L."/>
            <person name="Luo R."/>
            <person name="Xu F."/>
            <person name="Yang P."/>
            <person name="Zhang L."/>
            <person name="Wang X."/>
            <person name="Qi H."/>
            <person name="Xiong Z."/>
            <person name="Que H."/>
            <person name="Xie Y."/>
            <person name="Holland P.W."/>
            <person name="Paps J."/>
            <person name="Zhu Y."/>
            <person name="Wu F."/>
            <person name="Chen Y."/>
            <person name="Wang J."/>
            <person name="Peng C."/>
            <person name="Meng J."/>
            <person name="Yang L."/>
            <person name="Liu J."/>
            <person name="Wen B."/>
            <person name="Zhang N."/>
            <person name="Huang Z."/>
            <person name="Zhu Q."/>
            <person name="Feng Y."/>
            <person name="Mount A."/>
            <person name="Hedgecock D."/>
            <person name="Xu Z."/>
            <person name="Liu Y."/>
            <person name="Domazet-Loso T."/>
            <person name="Du Y."/>
            <person name="Sun X."/>
            <person name="Zhang S."/>
            <person name="Liu B."/>
            <person name="Cheng P."/>
            <person name="Jiang X."/>
            <person name="Li J."/>
            <person name="Fan D."/>
            <person name="Wang W."/>
            <person name="Fu W."/>
            <person name="Wang T."/>
            <person name="Wang B."/>
            <person name="Zhang J."/>
            <person name="Peng Z."/>
            <person name="Li Y."/>
            <person name="Li N."/>
            <person name="Wang J."/>
            <person name="Chen M."/>
            <person name="He Y."/>
            <person name="Tan F."/>
            <person name="Song X."/>
            <person name="Zheng Q."/>
            <person name="Huang R."/>
            <person name="Yang H."/>
            <person name="Du X."/>
            <person name="Chen L."/>
            <person name="Yang M."/>
            <person name="Gaffney P.M."/>
            <person name="Wang S."/>
            <person name="Luo L."/>
            <person name="She Z."/>
            <person name="Ming Y."/>
            <person name="Huang W."/>
            <person name="Zhang S."/>
            <person name="Huang B."/>
            <person name="Zhang Y."/>
            <person name="Qu T."/>
            <person name="Ni P."/>
            <person name="Miao G."/>
            <person name="Wang J."/>
            <person name="Wang Q."/>
            <person name="Steinberg C.E."/>
            <person name="Wang H."/>
            <person name="Li N."/>
            <person name="Qian L."/>
            <person name="Zhang G."/>
            <person name="Li Y."/>
            <person name="Yang H."/>
            <person name="Liu X."/>
            <person name="Wang J."/>
            <person name="Yin Y."/>
            <person name="Wang J."/>
        </authorList>
    </citation>
    <scope>NUCLEOTIDE SEQUENCE [LARGE SCALE GENOMIC DNA]</scope>
    <source>
        <strain evidence="2">05x7-T-G4-1.051#20</strain>
    </source>
</reference>
<accession>K1QVW8</accession>
<dbReference type="EMBL" id="JH816389">
    <property type="protein sequence ID" value="EKC37798.1"/>
    <property type="molecule type" value="Genomic_DNA"/>
</dbReference>
<dbReference type="InParanoid" id="K1QVW8"/>
<feature type="region of interest" description="Disordered" evidence="1">
    <location>
        <begin position="296"/>
        <end position="424"/>
    </location>
</feature>
<evidence type="ECO:0000256" key="1">
    <source>
        <dbReference type="SAM" id="MobiDB-lite"/>
    </source>
</evidence>
<feature type="compositionally biased region" description="Polar residues" evidence="1">
    <location>
        <begin position="341"/>
        <end position="361"/>
    </location>
</feature>
<dbReference type="HOGENOM" id="CLU_535584_0_0_1"/>